<dbReference type="SUPFAM" id="SSF53649">
    <property type="entry name" value="Alkaline phosphatase-like"/>
    <property type="match status" value="1"/>
</dbReference>
<dbReference type="Proteomes" id="UP000176853">
    <property type="component" value="Unassembled WGS sequence"/>
</dbReference>
<gene>
    <name evidence="1" type="ORF">A2709_03440</name>
</gene>
<organism evidence="1 2">
    <name type="scientific">candidate division WWE3 bacterium RIFCSPHIGHO2_01_FULL_43_9</name>
    <dbReference type="NCBI Taxonomy" id="1802618"/>
    <lineage>
        <taxon>Bacteria</taxon>
        <taxon>Katanobacteria</taxon>
    </lineage>
</organism>
<proteinExistence type="predicted"/>
<dbReference type="AlphaFoldDB" id="A0A1F4V8X4"/>
<dbReference type="InterPro" id="IPR002591">
    <property type="entry name" value="Phosphodiest/P_Trfase"/>
</dbReference>
<reference evidence="1 2" key="1">
    <citation type="journal article" date="2016" name="Nat. Commun.">
        <title>Thousands of microbial genomes shed light on interconnected biogeochemical processes in an aquifer system.</title>
        <authorList>
            <person name="Anantharaman K."/>
            <person name="Brown C.T."/>
            <person name="Hug L.A."/>
            <person name="Sharon I."/>
            <person name="Castelle C.J."/>
            <person name="Probst A.J."/>
            <person name="Thomas B.C."/>
            <person name="Singh A."/>
            <person name="Wilkins M.J."/>
            <person name="Karaoz U."/>
            <person name="Brodie E.L."/>
            <person name="Williams K.H."/>
            <person name="Hubbard S.S."/>
            <person name="Banfield J.F."/>
        </authorList>
    </citation>
    <scope>NUCLEOTIDE SEQUENCE [LARGE SCALE GENOMIC DNA]</scope>
</reference>
<comment type="caution">
    <text evidence="1">The sequence shown here is derived from an EMBL/GenBank/DDBJ whole genome shotgun (WGS) entry which is preliminary data.</text>
</comment>
<protein>
    <recommendedName>
        <fullName evidence="3">Phosphodiesterase</fullName>
    </recommendedName>
</protein>
<name>A0A1F4V8X4_UNCKA</name>
<dbReference type="Pfam" id="PF01663">
    <property type="entry name" value="Phosphodiest"/>
    <property type="match status" value="1"/>
</dbReference>
<dbReference type="GO" id="GO:0016787">
    <property type="term" value="F:hydrolase activity"/>
    <property type="evidence" value="ECO:0007669"/>
    <property type="project" value="UniProtKB-ARBA"/>
</dbReference>
<dbReference type="PANTHER" id="PTHR10151:SF120">
    <property type="entry name" value="BIS(5'-ADENOSYL)-TRIPHOSPHATASE"/>
    <property type="match status" value="1"/>
</dbReference>
<sequence length="380" mass="44138">MKTFVICLDSFKPEYLKSTPFLRELTRDNSWGSLETVFGYTGIGAAIISGKYPEVTGIWREFCFSDSSPFKLIRYFESIEHTCLGKVTRLATDILFNLSRFMTNHGYYTSTRIIPFSLLPMVEPAMRSAWCQKGCLPVETIFDYLREKKTNFFYHDWPSVYKNNQRKFSFLQPNNDKFKVDLLLKEIPNHDFFWIRLWNLDSVSHNNDRGSKPLTSALLELDNHIKGLFTAMGQEEFKFLLWSDHGMVKVTRNVDVSKLLSGLESKFLVDSTSIRFYNVEPTESMEIMKRLKTTPGYFLDEGLKKKYKLGKLKKYGELFFLANPGVCFLPNNYSVSTVRGMHGYDPKIPEQKGIYLTNMISSDRKDLHITDLFQVIKSNL</sequence>
<accession>A0A1F4V8X4</accession>
<dbReference type="InterPro" id="IPR017850">
    <property type="entry name" value="Alkaline_phosphatase_core_sf"/>
</dbReference>
<dbReference type="Gene3D" id="3.40.720.10">
    <property type="entry name" value="Alkaline Phosphatase, subunit A"/>
    <property type="match status" value="1"/>
</dbReference>
<evidence type="ECO:0000313" key="1">
    <source>
        <dbReference type="EMBL" id="OGC53701.1"/>
    </source>
</evidence>
<dbReference type="EMBL" id="MEVB01000003">
    <property type="protein sequence ID" value="OGC53701.1"/>
    <property type="molecule type" value="Genomic_DNA"/>
</dbReference>
<evidence type="ECO:0008006" key="3">
    <source>
        <dbReference type="Google" id="ProtNLM"/>
    </source>
</evidence>
<evidence type="ECO:0000313" key="2">
    <source>
        <dbReference type="Proteomes" id="UP000176853"/>
    </source>
</evidence>
<dbReference type="PANTHER" id="PTHR10151">
    <property type="entry name" value="ECTONUCLEOTIDE PYROPHOSPHATASE/PHOSPHODIESTERASE"/>
    <property type="match status" value="1"/>
</dbReference>